<protein>
    <submittedName>
        <fullName evidence="2">Uncharacterized protein</fullName>
    </submittedName>
</protein>
<sequence length="147" mass="15968">MGLKCAPRRPPHASSLIESVAANFFHLFDANSFFLSSLGQPNLTSWTNHWTNAITGDYENKIGNACIKCTFGGGGIRKVDRRGRRSSRTARGDLAVATAQRRRRAAMLRATAISAVASGSVPCDLVVSTPLRPPQSSWRRRKGGVSR</sequence>
<dbReference type="AlphaFoldDB" id="A0A914X0D9"/>
<proteinExistence type="predicted"/>
<keyword evidence="1" id="KW-1185">Reference proteome</keyword>
<evidence type="ECO:0000313" key="1">
    <source>
        <dbReference type="Proteomes" id="UP000887566"/>
    </source>
</evidence>
<name>A0A914X0D9_9BILA</name>
<dbReference type="WBParaSite" id="PSAMB.scaffold5973size10454.g27708.t1">
    <property type="protein sequence ID" value="PSAMB.scaffold5973size10454.g27708.t1"/>
    <property type="gene ID" value="PSAMB.scaffold5973size10454.g27708"/>
</dbReference>
<dbReference type="Proteomes" id="UP000887566">
    <property type="component" value="Unplaced"/>
</dbReference>
<evidence type="ECO:0000313" key="2">
    <source>
        <dbReference type="WBParaSite" id="PSAMB.scaffold5973size10454.g27708.t1"/>
    </source>
</evidence>
<reference evidence="2" key="1">
    <citation type="submission" date="2022-11" db="UniProtKB">
        <authorList>
            <consortium name="WormBaseParasite"/>
        </authorList>
    </citation>
    <scope>IDENTIFICATION</scope>
</reference>
<accession>A0A914X0D9</accession>
<organism evidence="1 2">
    <name type="scientific">Plectus sambesii</name>
    <dbReference type="NCBI Taxonomy" id="2011161"/>
    <lineage>
        <taxon>Eukaryota</taxon>
        <taxon>Metazoa</taxon>
        <taxon>Ecdysozoa</taxon>
        <taxon>Nematoda</taxon>
        <taxon>Chromadorea</taxon>
        <taxon>Plectida</taxon>
        <taxon>Plectina</taxon>
        <taxon>Plectoidea</taxon>
        <taxon>Plectidae</taxon>
        <taxon>Plectus</taxon>
    </lineage>
</organism>